<keyword evidence="2" id="KW-0812">Transmembrane</keyword>
<proteinExistence type="predicted"/>
<dbReference type="EMBL" id="CAVNYO010000110">
    <property type="protein sequence ID" value="CAK5266828.1"/>
    <property type="molecule type" value="Genomic_DNA"/>
</dbReference>
<feature type="compositionally biased region" description="Polar residues" evidence="1">
    <location>
        <begin position="116"/>
        <end position="125"/>
    </location>
</feature>
<sequence>MSSPSKPGSFRSRMGGVMRRTSTILSVVRPATPDSVASGAGSTGKKRSSVELAGTDAGTNPSGPIVPVDTPAPTPAPAEAAAPTPDSQPTSAPLIASESAAEAAPAVSLQPETEPVASSQPQDGSFTPPPTPPPQHTHKSVKRLLPIAAQYTAYPSPIAESPMREAAADGDAEIKEEGAEQGKTEQAKVEQKEAEEAISKQKEEQENKEEQKLERVVDEEGEGQTKDLVEQGPVADPSTVHPDPPVSEPTIEMPPPTYPELPAPESQIESIQPNPDSPVTEPIIDAPPPPTFPEPSAPEEEVPATQPPVDLEPEHIPLSDDVDSNTNGYIHPHTLSIFEYGNPGAFTDEPEDLMQSKDAVDFIVERSPELKENIIADGGDGELGPRVVETGFSVPVISMPAPDTMPEVEEAVDYFGIPISIPIPIPIHDSAAGQGYDVGDRAPESAVPAEHEIPSMPTPSASVQIAVLGPEEAENPFADPPQSTWDEVLRVPEPIPIPVPFSGGSPGKSGTRKSVLFEQPDAERQPLLGNAHSRGYDATSNRMPAGTPIPPPHSDLPGAGSHTFGWLTYTLPDGAKTYYVHPGLHLVTDVDLERVLRAEVHLENVLGEVWLRERETSGPNKKMKRKSRGREPGLVKWLVDHTRREVYRAGSDEKHAEMEHRYWSYMESHPAHASLGFAARKEAADVLTWCWADALLPLPTTQRPPFSQTECQELLGVLRSFDAHPAAQDGGIQSIVLTRLVSRILLRVADWRESEKQPAPSVQRIGFARRTADVLLTALLLGIPYMFYRNRVNENSDTESQNTTRRNALPVLVIAATSCLLAAVLLSAAVTLLTSSSFSPSLLLGLKIDIDAAWWAVLASALLAAGSMAAGLVALARVKAEWEASPEVGWNVVGPGRMRTEGMVVVSTPTFVKSLPLALLVYALIAFVVAVVLYSGSLPKQSARPVVTPPTATAYTTYARWTILGLGGAAAGVVVAALLVDRGRRWTYY</sequence>
<dbReference type="Proteomes" id="UP001295794">
    <property type="component" value="Unassembled WGS sequence"/>
</dbReference>
<accession>A0AAD2Q1U8</accession>
<feature type="transmembrane region" description="Helical" evidence="2">
    <location>
        <begin position="853"/>
        <end position="876"/>
    </location>
</feature>
<feature type="compositionally biased region" description="Low complexity" evidence="1">
    <location>
        <begin position="77"/>
        <end position="109"/>
    </location>
</feature>
<keyword evidence="2" id="KW-1133">Transmembrane helix</keyword>
<gene>
    <name evidence="3" type="ORF">MYCIT1_LOCUS8791</name>
</gene>
<feature type="transmembrane region" description="Helical" evidence="2">
    <location>
        <begin position="917"/>
        <end position="938"/>
    </location>
</feature>
<organism evidence="3 4">
    <name type="scientific">Mycena citricolor</name>
    <dbReference type="NCBI Taxonomy" id="2018698"/>
    <lineage>
        <taxon>Eukaryota</taxon>
        <taxon>Fungi</taxon>
        <taxon>Dikarya</taxon>
        <taxon>Basidiomycota</taxon>
        <taxon>Agaricomycotina</taxon>
        <taxon>Agaricomycetes</taxon>
        <taxon>Agaricomycetidae</taxon>
        <taxon>Agaricales</taxon>
        <taxon>Marasmiineae</taxon>
        <taxon>Mycenaceae</taxon>
        <taxon>Mycena</taxon>
    </lineage>
</organism>
<protein>
    <submittedName>
        <fullName evidence="3">Uncharacterized protein</fullName>
    </submittedName>
</protein>
<dbReference type="AlphaFoldDB" id="A0AAD2Q1U8"/>
<comment type="caution">
    <text evidence="3">The sequence shown here is derived from an EMBL/GenBank/DDBJ whole genome shotgun (WGS) entry which is preliminary data.</text>
</comment>
<feature type="transmembrane region" description="Helical" evidence="2">
    <location>
        <begin position="767"/>
        <end position="788"/>
    </location>
</feature>
<reference evidence="3" key="1">
    <citation type="submission" date="2023-11" db="EMBL/GenBank/DDBJ databases">
        <authorList>
            <person name="De Vega J J."/>
            <person name="De Vega J J."/>
        </authorList>
    </citation>
    <scope>NUCLEOTIDE SEQUENCE</scope>
</reference>
<feature type="region of interest" description="Disordered" evidence="1">
    <location>
        <begin position="1"/>
        <end position="307"/>
    </location>
</feature>
<evidence type="ECO:0000256" key="2">
    <source>
        <dbReference type="SAM" id="Phobius"/>
    </source>
</evidence>
<feature type="compositionally biased region" description="Basic and acidic residues" evidence="1">
    <location>
        <begin position="162"/>
        <end position="229"/>
    </location>
</feature>
<feature type="compositionally biased region" description="Pro residues" evidence="1">
    <location>
        <begin position="285"/>
        <end position="296"/>
    </location>
</feature>
<feature type="transmembrane region" description="Helical" evidence="2">
    <location>
        <begin position="958"/>
        <end position="980"/>
    </location>
</feature>
<feature type="region of interest" description="Disordered" evidence="1">
    <location>
        <begin position="519"/>
        <end position="547"/>
    </location>
</feature>
<feature type="transmembrane region" description="Helical" evidence="2">
    <location>
        <begin position="809"/>
        <end position="833"/>
    </location>
</feature>
<keyword evidence="4" id="KW-1185">Reference proteome</keyword>
<evidence type="ECO:0000256" key="1">
    <source>
        <dbReference type="SAM" id="MobiDB-lite"/>
    </source>
</evidence>
<evidence type="ECO:0000313" key="3">
    <source>
        <dbReference type="EMBL" id="CAK5266828.1"/>
    </source>
</evidence>
<evidence type="ECO:0000313" key="4">
    <source>
        <dbReference type="Proteomes" id="UP001295794"/>
    </source>
</evidence>
<feature type="compositionally biased region" description="Pro residues" evidence="1">
    <location>
        <begin position="242"/>
        <end position="262"/>
    </location>
</feature>
<keyword evidence="2" id="KW-0472">Membrane</keyword>
<name>A0AAD2Q1U8_9AGAR</name>